<keyword evidence="2" id="KW-1185">Reference proteome</keyword>
<dbReference type="HOGENOM" id="CLU_2385996_0_0_1"/>
<organism evidence="2">
    <name type="scientific">Coccidioides posadasii (strain RMSCC 757 / Silveira)</name>
    <name type="common">Valley fever fungus</name>
    <dbReference type="NCBI Taxonomy" id="443226"/>
    <lineage>
        <taxon>Eukaryota</taxon>
        <taxon>Fungi</taxon>
        <taxon>Dikarya</taxon>
        <taxon>Ascomycota</taxon>
        <taxon>Pezizomycotina</taxon>
        <taxon>Eurotiomycetes</taxon>
        <taxon>Eurotiomycetidae</taxon>
        <taxon>Onygenales</taxon>
        <taxon>Onygenaceae</taxon>
        <taxon>Coccidioides</taxon>
    </lineage>
</organism>
<gene>
    <name evidence="1" type="ORF">CPSG_06012</name>
</gene>
<dbReference type="VEuPathDB" id="FungiDB:CPSG_06012"/>
<accession>E9D860</accession>
<evidence type="ECO:0000313" key="1">
    <source>
        <dbReference type="EMBL" id="EFW17569.1"/>
    </source>
</evidence>
<dbReference type="EMBL" id="GL636494">
    <property type="protein sequence ID" value="EFW17569.1"/>
    <property type="molecule type" value="Genomic_DNA"/>
</dbReference>
<reference evidence="2" key="2">
    <citation type="submission" date="2010-03" db="EMBL/GenBank/DDBJ databases">
        <title>The genome sequence of Coccidioides posadasii strain Silveira.</title>
        <authorList>
            <consortium name="The Broad Institute Genome Sequencing Center for Infectious Disease"/>
            <person name="Neafsey D."/>
            <person name="Orbach M."/>
            <person name="Henn M.R."/>
            <person name="Cole G.T."/>
            <person name="Galgiani J."/>
            <person name="Gardner M.J."/>
            <person name="Kirkland T.N."/>
            <person name="Taylor J.W."/>
            <person name="Young S.K."/>
            <person name="Zeng Q."/>
            <person name="Koehrsen M."/>
            <person name="Alvarado L."/>
            <person name="Berlin A."/>
            <person name="Borenstein D."/>
            <person name="Chapman S.B."/>
            <person name="Chen Z."/>
            <person name="Engels R."/>
            <person name="Freedman E."/>
            <person name="Gellesch M."/>
            <person name="Goldberg J."/>
            <person name="Griggs A."/>
            <person name="Gujja S."/>
            <person name="Heilman E."/>
            <person name="Heiman D."/>
            <person name="Howarth C."/>
            <person name="Jen D."/>
            <person name="Larson L."/>
            <person name="Mehta T."/>
            <person name="Neiman D."/>
            <person name="Park D."/>
            <person name="Pearson M."/>
            <person name="Richards J."/>
            <person name="Roberts A."/>
            <person name="Saif S."/>
            <person name="Shea T."/>
            <person name="Shenoy N."/>
            <person name="Sisk P."/>
            <person name="Stolte C."/>
            <person name="Sykes S."/>
            <person name="Walk T."/>
            <person name="White J."/>
            <person name="Yandava C."/>
            <person name="Haas B."/>
            <person name="Nusbaum C."/>
            <person name="Birren B."/>
        </authorList>
    </citation>
    <scope>NUCLEOTIDE SEQUENCE [LARGE SCALE GENOMIC DNA]</scope>
    <source>
        <strain evidence="2">RMSCC 757 / Silveira</strain>
    </source>
</reference>
<dbReference type="AlphaFoldDB" id="E9D860"/>
<evidence type="ECO:0000313" key="2">
    <source>
        <dbReference type="Proteomes" id="UP000002497"/>
    </source>
</evidence>
<reference evidence="2" key="1">
    <citation type="journal article" date="2010" name="Genome Res.">
        <title>Population genomic sequencing of Coccidioides fungi reveals recent hybridization and transposon control.</title>
        <authorList>
            <person name="Neafsey D.E."/>
            <person name="Barker B.M."/>
            <person name="Sharpton T.J."/>
            <person name="Stajich J.E."/>
            <person name="Park D.J."/>
            <person name="Whiston E."/>
            <person name="Hung C.-Y."/>
            <person name="McMahan C."/>
            <person name="White J."/>
            <person name="Sykes S."/>
            <person name="Heiman D."/>
            <person name="Young S."/>
            <person name="Zeng Q."/>
            <person name="Abouelleil A."/>
            <person name="Aftuck L."/>
            <person name="Bessette D."/>
            <person name="Brown A."/>
            <person name="FitzGerald M."/>
            <person name="Lui A."/>
            <person name="Macdonald J.P."/>
            <person name="Priest M."/>
            <person name="Orbach M.J."/>
            <person name="Galgiani J.N."/>
            <person name="Kirkland T.N."/>
            <person name="Cole G.T."/>
            <person name="Birren B.W."/>
            <person name="Henn M.R."/>
            <person name="Taylor J.W."/>
            <person name="Rounsley S.D."/>
        </authorList>
    </citation>
    <scope>NUCLEOTIDE SEQUENCE [LARGE SCALE GENOMIC DNA]</scope>
    <source>
        <strain evidence="2">RMSCC 757 / Silveira</strain>
    </source>
</reference>
<dbReference type="Proteomes" id="UP000002497">
    <property type="component" value="Unassembled WGS sequence"/>
</dbReference>
<name>E9D860_COCPS</name>
<protein>
    <submittedName>
        <fullName evidence="1">Uncharacterized protein</fullName>
    </submittedName>
</protein>
<proteinExistence type="predicted"/>
<sequence>MTEMLWDWQSKHPAAAIDHHLDEAVVAICDCKNSGRNKGSNGHTPGDRTKICRSLTYFSISGNYLFPSLTHVAQATHINNLLSSSQQPFLQNIV</sequence>